<sequence length="182" mass="20645">MHYLLYGNGITHNHSVSCANIKELLPLKISLPAPINGDFPTLEFTSQGKFPLPDYLRFGALHIVSQPLAALLQQFDIPHQCFAVNWQHNGEPQPRYVAHFLGEHAAQDEQQSQLVRDEEGFIDSIDKLVLDEQQLTDVHLTQLAQCWNAIYIVSDAFRQAVKQTQLTGMVFKQPQDGQEYGY</sequence>
<keyword evidence="3" id="KW-1185">Reference proteome</keyword>
<feature type="domain" description="Immunity MXAN-0049 protein" evidence="1">
    <location>
        <begin position="42"/>
        <end position="173"/>
    </location>
</feature>
<proteinExistence type="predicted"/>
<evidence type="ECO:0000313" key="3">
    <source>
        <dbReference type="Proteomes" id="UP001201549"/>
    </source>
</evidence>
<comment type="caution">
    <text evidence="2">The sequence shown here is derived from an EMBL/GenBank/DDBJ whole genome shotgun (WGS) entry which is preliminary data.</text>
</comment>
<gene>
    <name evidence="2" type="ORF">L9G74_01745</name>
</gene>
<dbReference type="Proteomes" id="UP001201549">
    <property type="component" value="Unassembled WGS sequence"/>
</dbReference>
<dbReference type="InterPro" id="IPR012433">
    <property type="entry name" value="Imm11"/>
</dbReference>
<dbReference type="Pfam" id="PF07791">
    <property type="entry name" value="Imm11"/>
    <property type="match status" value="1"/>
</dbReference>
<name>A0ABT2FGT6_9GAMM</name>
<evidence type="ECO:0000259" key="1">
    <source>
        <dbReference type="Pfam" id="PF07791"/>
    </source>
</evidence>
<accession>A0ABT2FGT6</accession>
<evidence type="ECO:0000313" key="2">
    <source>
        <dbReference type="EMBL" id="MCS4555152.1"/>
    </source>
</evidence>
<protein>
    <recommendedName>
        <fullName evidence="1">Immunity MXAN-0049 protein domain-containing protein</fullName>
    </recommendedName>
</protein>
<dbReference type="RefSeq" id="WP_238894554.1">
    <property type="nucleotide sequence ID" value="NZ_JAKOGG010000001.1"/>
</dbReference>
<organism evidence="2 3">
    <name type="scientific">Shewanella electrica</name>
    <dbReference type="NCBI Taxonomy" id="515560"/>
    <lineage>
        <taxon>Bacteria</taxon>
        <taxon>Pseudomonadati</taxon>
        <taxon>Pseudomonadota</taxon>
        <taxon>Gammaproteobacteria</taxon>
        <taxon>Alteromonadales</taxon>
        <taxon>Shewanellaceae</taxon>
        <taxon>Shewanella</taxon>
    </lineage>
</organism>
<reference evidence="3" key="1">
    <citation type="submission" date="2023-07" db="EMBL/GenBank/DDBJ databases">
        <title>Shewanella mangrovi sp. nov., an acetaldehyde- degrading bacterium isolated from mangrove sediment.</title>
        <authorList>
            <person name="Liu Y."/>
        </authorList>
    </citation>
    <scope>NUCLEOTIDE SEQUENCE [LARGE SCALE GENOMIC DNA]</scope>
    <source>
        <strain evidence="3">C32</strain>
    </source>
</reference>
<dbReference type="EMBL" id="JAKOGG010000001">
    <property type="protein sequence ID" value="MCS4555152.1"/>
    <property type="molecule type" value="Genomic_DNA"/>
</dbReference>